<dbReference type="Proteomes" id="UP001597641">
    <property type="component" value="Unassembled WGS sequence"/>
</dbReference>
<dbReference type="Pfam" id="PF13091">
    <property type="entry name" value="PLDc_2"/>
    <property type="match status" value="1"/>
</dbReference>
<proteinExistence type="predicted"/>
<dbReference type="CDD" id="cd00138">
    <property type="entry name" value="PLDc_SF"/>
    <property type="match status" value="1"/>
</dbReference>
<feature type="domain" description="Phospholipase D-like" evidence="1">
    <location>
        <begin position="13"/>
        <end position="127"/>
    </location>
</feature>
<name>A0ABW6BRG6_9BACT</name>
<dbReference type="InterPro" id="IPR025202">
    <property type="entry name" value="PLD-like_dom"/>
</dbReference>
<evidence type="ECO:0000313" key="2">
    <source>
        <dbReference type="EMBL" id="MFD3000420.1"/>
    </source>
</evidence>
<evidence type="ECO:0000313" key="3">
    <source>
        <dbReference type="Proteomes" id="UP001597641"/>
    </source>
</evidence>
<dbReference type="Gene3D" id="3.30.870.10">
    <property type="entry name" value="Endonuclease Chain A"/>
    <property type="match status" value="1"/>
</dbReference>
<dbReference type="SUPFAM" id="SSF56024">
    <property type="entry name" value="Phospholipase D/nuclease"/>
    <property type="match status" value="1"/>
</dbReference>
<sequence length="306" mass="35141">MKILQPHKISTEILDLIYEAKQYLIIVSPYVNFKYWERLASELVNAKNRGVRIDFFVRNEPENAASWEQVEALGITPRLVNNLHAKFYFNEKNGVISSMNLLSSSNSNSIEIGCKLENNEELDELKRFVKDFITTNEIKEKPNDEDLYVSKEKFTVVLQNYIYHNVGSSARAYFSNGVLIISGCSTKFTLSIDKVENKVYIDAVLSQDDAGFYHTEAHNHLRPGYFEYQFVQGGNGYHNMIGGYSKVRLSNTFLDNLRVNEKKELIAAISDFIKGVGDFKTKSRKLYLEKRDKEEAAAKKLKEEAK</sequence>
<gene>
    <name evidence="2" type="ORF">ACFS7Z_08625</name>
</gene>
<comment type="caution">
    <text evidence="2">The sequence shown here is derived from an EMBL/GenBank/DDBJ whole genome shotgun (WGS) entry which is preliminary data.</text>
</comment>
<keyword evidence="3" id="KW-1185">Reference proteome</keyword>
<dbReference type="EMBL" id="JBHUOX010000005">
    <property type="protein sequence ID" value="MFD3000420.1"/>
    <property type="molecule type" value="Genomic_DNA"/>
</dbReference>
<accession>A0ABW6BRG6</accession>
<dbReference type="RefSeq" id="WP_377483416.1">
    <property type="nucleotide sequence ID" value="NZ_JBHUOX010000005.1"/>
</dbReference>
<organism evidence="2 3">
    <name type="scientific">Pontibacter toksunensis</name>
    <dbReference type="NCBI Taxonomy" id="1332631"/>
    <lineage>
        <taxon>Bacteria</taxon>
        <taxon>Pseudomonadati</taxon>
        <taxon>Bacteroidota</taxon>
        <taxon>Cytophagia</taxon>
        <taxon>Cytophagales</taxon>
        <taxon>Hymenobacteraceae</taxon>
        <taxon>Pontibacter</taxon>
    </lineage>
</organism>
<evidence type="ECO:0000259" key="1">
    <source>
        <dbReference type="Pfam" id="PF13091"/>
    </source>
</evidence>
<protein>
    <submittedName>
        <fullName evidence="2">Phospholipase D-like domain-containing protein</fullName>
    </submittedName>
</protein>
<reference evidence="3" key="1">
    <citation type="journal article" date="2019" name="Int. J. Syst. Evol. Microbiol.">
        <title>The Global Catalogue of Microorganisms (GCM) 10K type strain sequencing project: providing services to taxonomists for standard genome sequencing and annotation.</title>
        <authorList>
            <consortium name="The Broad Institute Genomics Platform"/>
            <consortium name="The Broad Institute Genome Sequencing Center for Infectious Disease"/>
            <person name="Wu L."/>
            <person name="Ma J."/>
        </authorList>
    </citation>
    <scope>NUCLEOTIDE SEQUENCE [LARGE SCALE GENOMIC DNA]</scope>
    <source>
        <strain evidence="3">KCTC 23984</strain>
    </source>
</reference>